<keyword evidence="3" id="KW-0132">Cell division</keyword>
<keyword evidence="3" id="KW-0150">Chloroplast</keyword>
<dbReference type="InterPro" id="IPR003959">
    <property type="entry name" value="ATPase_AAA_core"/>
</dbReference>
<dbReference type="PANTHER" id="PTHR23076">
    <property type="entry name" value="METALLOPROTEASE M41 FTSH"/>
    <property type="match status" value="1"/>
</dbReference>
<dbReference type="GO" id="GO:0004222">
    <property type="term" value="F:metalloendopeptidase activity"/>
    <property type="evidence" value="ECO:0007669"/>
    <property type="project" value="InterPro"/>
</dbReference>
<accession>A0A097KJN0</accession>
<keyword evidence="1" id="KW-0812">Transmembrane</keyword>
<protein>
    <submittedName>
        <fullName evidence="3">Cell division protein</fullName>
    </submittedName>
</protein>
<name>A0A097KJN0_MYRIS</name>
<dbReference type="PROSITE" id="PS00674">
    <property type="entry name" value="AAA"/>
    <property type="match status" value="1"/>
</dbReference>
<dbReference type="Gene3D" id="1.20.58.760">
    <property type="entry name" value="Peptidase M41"/>
    <property type="match status" value="1"/>
</dbReference>
<dbReference type="GO" id="GO:0005524">
    <property type="term" value="F:ATP binding"/>
    <property type="evidence" value="ECO:0007669"/>
    <property type="project" value="InterPro"/>
</dbReference>
<dbReference type="InterPro" id="IPR003960">
    <property type="entry name" value="ATPase_AAA_CS"/>
</dbReference>
<dbReference type="InterPro" id="IPR003593">
    <property type="entry name" value="AAA+_ATPase"/>
</dbReference>
<reference evidence="3" key="1">
    <citation type="journal article" date="2014" name="BMC Evol. Biol.">
        <title>Chloroplast phylogenomic analysis resolves deep-level relationships within the green algal class Trebouxiophyceae.</title>
        <authorList>
            <person name="Lemieux C."/>
            <person name="Otis C."/>
            <person name="Turmel M."/>
        </authorList>
    </citation>
    <scope>NUCLEOTIDE SEQUENCE</scope>
</reference>
<dbReference type="GO" id="GO:0016887">
    <property type="term" value="F:ATP hydrolysis activity"/>
    <property type="evidence" value="ECO:0007669"/>
    <property type="project" value="InterPro"/>
</dbReference>
<dbReference type="Gene3D" id="1.10.8.60">
    <property type="match status" value="1"/>
</dbReference>
<dbReference type="GeneID" id="22158460"/>
<dbReference type="GO" id="GO:0006508">
    <property type="term" value="P:proteolysis"/>
    <property type="evidence" value="ECO:0007669"/>
    <property type="project" value="InterPro"/>
</dbReference>
<dbReference type="Gene3D" id="3.40.50.300">
    <property type="entry name" value="P-loop containing nucleotide triphosphate hydrolases"/>
    <property type="match status" value="2"/>
</dbReference>
<keyword evidence="1" id="KW-1133">Transmembrane helix</keyword>
<evidence type="ECO:0000259" key="2">
    <source>
        <dbReference type="SMART" id="SM00382"/>
    </source>
</evidence>
<dbReference type="InterPro" id="IPR027417">
    <property type="entry name" value="P-loop_NTPase"/>
</dbReference>
<evidence type="ECO:0000256" key="1">
    <source>
        <dbReference type="SAM" id="Phobius"/>
    </source>
</evidence>
<dbReference type="EMBL" id="KM462861">
    <property type="protein sequence ID" value="AIT93401.1"/>
    <property type="molecule type" value="Genomic_DNA"/>
</dbReference>
<dbReference type="SUPFAM" id="SSF140990">
    <property type="entry name" value="FtsH protease domain-like"/>
    <property type="match status" value="1"/>
</dbReference>
<dbReference type="Pfam" id="PF00004">
    <property type="entry name" value="AAA"/>
    <property type="match status" value="2"/>
</dbReference>
<dbReference type="GO" id="GO:0009535">
    <property type="term" value="C:chloroplast thylakoid membrane"/>
    <property type="evidence" value="ECO:0007669"/>
    <property type="project" value="TreeGrafter"/>
</dbReference>
<dbReference type="PANTHER" id="PTHR23076:SF58">
    <property type="entry name" value="INACTIVE ATP-DEPENDENT ZINC METALLOPROTEASE FTSHI 5, CHLOROPLASTIC-RELATED"/>
    <property type="match status" value="1"/>
</dbReference>
<dbReference type="GO" id="GO:0051301">
    <property type="term" value="P:cell division"/>
    <property type="evidence" value="ECO:0007669"/>
    <property type="project" value="UniProtKB-KW"/>
</dbReference>
<keyword evidence="3" id="KW-0131">Cell cycle</keyword>
<dbReference type="SUPFAM" id="SSF52540">
    <property type="entry name" value="P-loop containing nucleoside triphosphate hydrolases"/>
    <property type="match status" value="1"/>
</dbReference>
<feature type="transmembrane region" description="Helical" evidence="1">
    <location>
        <begin position="51"/>
        <end position="73"/>
    </location>
</feature>
<dbReference type="SMART" id="SM00382">
    <property type="entry name" value="AAA"/>
    <property type="match status" value="1"/>
</dbReference>
<sequence length="1930" mass="222836">MSQKNHYNQRTFFKSQKIIKKEENFVDLTFLDEDEGIPLSSLQEEIKELNFFLLDSFYCVLPFWLLSLFFIPFNKPLLDKPFTSFEVNKWITEIRKFTNVILFSDLKTYTIFSLASKYRSWAKTAIKNKYNIPPSSKSSIWTTKEQDLKEENANFTKISNLQVAISLCPFIFGFALLLRFRYKGQLFSSFFNQNLPGISSPHNKISWETFQHITSKQLASSDVETLPCIAEVKGTGKQSKQPLRGQFFHNNLLNSSYSLQGYSNLEKIDLYTDSILFQINPYFEKQQKQFYTGFIDKKPFFYLYTSPSFINELEINSYNRVEKLIEPFVSKKKTFLKNLFAKDENSFENLKYFPISARKSKNFYYNFKKINLEKILDSKQFQNSSKNWIQKRILDLDELPLKLNQIFSNVENISDTKSKIPVEIEDFSEEKLTSSENGSPVVFSARTQTREGKIVKFRQQLKIFQNELRTLFSEKSFTPFNTLEEYANLILPKEDYFPVFLKITSSAEGPSTKNTKIVDFSYFCCEEVLDVINETKFNKTLIDKKSFSKEILVNKDVNNSLLNASHQITKRTQKFLNSEKNIDLSVSISSKLKKVLLPAGGKETKSFTLSPKTLLNPRVMSGYQYPDLVAKEVYFVKNHKYFSLKSLLATRLRKKIQSGIIKVDLPPSFLPNVNYIFPQLSRKKLKLNYRDLMLSYFTEDEKSSANNISSLPSQGKQVEIAYQGPSFIRNYKTNDIEVGNAGEVLSSIQEYLFFDNPLKDWKKSFLGKSIELKVLSELPASVSTAEQIEQQKTKINKIKNKNTLDSSWPSNTEFSLKNSQFLNDKSIKQLLIPTNIFGKDFVDSELTPEKRAQQDRKRVLFDENLPIIPSYSKYQVAFLKESEWKSILNSLEREYIHKKSLAKKESLPVLRKTEELENEKKKGIFRVFAPAVLIQIPKGKTNLWPLTRLDYQPTNLSFAKNLVKATTLPNINNDIKKNSSQKSITYQKNISKLFEPAPLTLTDIKIDLHYLPYSQNSLNFIPIEKTSFGGLYKKILTVYNKKSLASGSQNSRVNNLPGFKKLSSKFLNHFEGSFQESWEPVTARSWLIVAQISFGLFVLQILQNFYTNYGKELISYFMDLIAHLGFLDESLKDDLGLGDNDKGFRLIRKVKKRFQDVAGIDNILPELGEIVWFLRNSGRAFNVGNILPKGILFVGSPGTGKTLLVQAIAGEAEVPVLIQSGSALVDPEQKEKGAQTLKNLFDQARQISPCIVFIDEIDTLGQSREGVMHNPMGADQLIESIGSDIHSTSELHDFLPEPKIKRDFDGSDNTLPGLNPEIPNLQQGQTTEGLPIEHLQQITDKKQANQEKLSLLMQFLIELDGLKGRKGVVVIGATNRPEVLDSALVRPGRFDRILNLAYPGKQKRIEILKLYSKNIGIEKTISWDYLANRTVNLSAADLAAAMNQSSIKAILNNTCHTIETIEHGIDIITSYSTEKPQYQSTTVKDPFFVNRFAFYQAGKAVLHTLLSYHSNPVFLHLWPKPKNTRLTFKKDLIEASKKLHNRAALEASLIGLYAGKAAELLSLSKNFNFGSTNIETFDLSGGKNASEIDDFISKEGVRERNSTMKSFREETQNIIFSKSAISTGNQQFFKPSKNKIEKEKEFEIAKKMTLWHSNLGIEDLFIASSLAYWMINRWYFYSKKIAIRKNNQLIKNKNNQQTFEIELIKLFEELVDQIKNRFNGETESYKKFQRWSLRPWWQTQITNEEYAFNSRYDHWYRIHLPDPEESENNPEWVPPDQFYHDGEILKNLFPNKEKTISLTWNDLYKIDRDYIYHGLIMTSFDKGFSLLDQNREILDFFADFLMRNQILRQEDIFNIFENFGYNLNSSKNDVENNSKVIFQAKSKKEQYVLEKKWGNNSRRQISRFLNLDKTMSKLTNSYKHPLSFFEINGD</sequence>
<geneLocation type="chloroplast" evidence="3"/>
<evidence type="ECO:0000313" key="3">
    <source>
        <dbReference type="EMBL" id="AIT93401.1"/>
    </source>
</evidence>
<feature type="domain" description="AAA+ ATPase" evidence="2">
    <location>
        <begin position="1187"/>
        <end position="1400"/>
    </location>
</feature>
<dbReference type="GO" id="GO:0004176">
    <property type="term" value="F:ATP-dependent peptidase activity"/>
    <property type="evidence" value="ECO:0007669"/>
    <property type="project" value="InterPro"/>
</dbReference>
<proteinExistence type="predicted"/>
<dbReference type="InterPro" id="IPR037219">
    <property type="entry name" value="Peptidase_M41-like"/>
</dbReference>
<gene>
    <name evidence="3" type="primary">ftsH</name>
</gene>
<keyword evidence="3" id="KW-0934">Plastid</keyword>
<dbReference type="RefSeq" id="YP_009104844.1">
    <property type="nucleotide sequence ID" value="NC_025525.1"/>
</dbReference>
<organism evidence="3">
    <name type="scientific">Myrmecia israelensis</name>
    <name type="common">Green coccoid free-living microalga</name>
    <name type="synonym">Friedmannia israelensis</name>
    <dbReference type="NCBI Taxonomy" id="3171"/>
    <lineage>
        <taxon>Eukaryota</taxon>
        <taxon>Viridiplantae</taxon>
        <taxon>Chlorophyta</taxon>
        <taxon>core chlorophytes</taxon>
        <taxon>Trebouxiophyceae</taxon>
        <taxon>Trebouxiales</taxon>
        <taxon>Trebouxiaceae</taxon>
        <taxon>Myrmecia</taxon>
    </lineage>
</organism>
<keyword evidence="1" id="KW-0472">Membrane</keyword>